<dbReference type="EMBL" id="OX597838">
    <property type="protein sequence ID" value="CAI9740518.1"/>
    <property type="molecule type" value="Genomic_DNA"/>
</dbReference>
<protein>
    <submittedName>
        <fullName evidence="1">Uncharacterized protein</fullName>
    </submittedName>
</protein>
<accession>A0AA36BUK8</accession>
<organism evidence="1 2">
    <name type="scientific">Octopus vulgaris</name>
    <name type="common">Common octopus</name>
    <dbReference type="NCBI Taxonomy" id="6645"/>
    <lineage>
        <taxon>Eukaryota</taxon>
        <taxon>Metazoa</taxon>
        <taxon>Spiralia</taxon>
        <taxon>Lophotrochozoa</taxon>
        <taxon>Mollusca</taxon>
        <taxon>Cephalopoda</taxon>
        <taxon>Coleoidea</taxon>
        <taxon>Octopodiformes</taxon>
        <taxon>Octopoda</taxon>
        <taxon>Incirrata</taxon>
        <taxon>Octopodidae</taxon>
        <taxon>Octopus</taxon>
    </lineage>
</organism>
<keyword evidence="2" id="KW-1185">Reference proteome</keyword>
<sequence length="104" mass="11784">MNVFLTKLVKRERTNLSPHSASNLALTVDSRHHLWLKCLPRCQACLFDILGSRDASSHFFIPLPPPAPHLPLITIPSVIFDIFSFSKSSRLMVSRLFQFLPPNS</sequence>
<reference evidence="1" key="1">
    <citation type="submission" date="2023-08" db="EMBL/GenBank/DDBJ databases">
        <authorList>
            <person name="Alioto T."/>
            <person name="Alioto T."/>
            <person name="Gomez Garrido J."/>
        </authorList>
    </citation>
    <scope>NUCLEOTIDE SEQUENCE</scope>
</reference>
<evidence type="ECO:0000313" key="1">
    <source>
        <dbReference type="EMBL" id="CAI9740518.1"/>
    </source>
</evidence>
<dbReference type="Proteomes" id="UP001162480">
    <property type="component" value="Chromosome 25"/>
</dbReference>
<gene>
    <name evidence="1" type="ORF">OCTVUL_1B011985</name>
</gene>
<proteinExistence type="predicted"/>
<name>A0AA36BUK8_OCTVU</name>
<dbReference type="AlphaFoldDB" id="A0AA36BUK8"/>
<evidence type="ECO:0000313" key="2">
    <source>
        <dbReference type="Proteomes" id="UP001162480"/>
    </source>
</evidence>